<dbReference type="InterPro" id="IPR024930">
    <property type="entry name" value="Skp_dom_sf"/>
</dbReference>
<dbReference type="Proteomes" id="UP000239872">
    <property type="component" value="Unassembled WGS sequence"/>
</dbReference>
<dbReference type="SMART" id="SM00935">
    <property type="entry name" value="OmpH"/>
    <property type="match status" value="1"/>
</dbReference>
<dbReference type="Pfam" id="PF03938">
    <property type="entry name" value="OmpH"/>
    <property type="match status" value="1"/>
</dbReference>
<comment type="caution">
    <text evidence="1">The sequence shown here is derived from an EMBL/GenBank/DDBJ whole genome shotgun (WGS) entry which is preliminary data.</text>
</comment>
<dbReference type="GO" id="GO:0051082">
    <property type="term" value="F:unfolded protein binding"/>
    <property type="evidence" value="ECO:0007669"/>
    <property type="project" value="InterPro"/>
</dbReference>
<evidence type="ECO:0000313" key="2">
    <source>
        <dbReference type="Proteomes" id="UP000239872"/>
    </source>
</evidence>
<organism evidence="1 2">
    <name type="scientific">Flavipsychrobacter stenotrophus</name>
    <dbReference type="NCBI Taxonomy" id="2077091"/>
    <lineage>
        <taxon>Bacteria</taxon>
        <taxon>Pseudomonadati</taxon>
        <taxon>Bacteroidota</taxon>
        <taxon>Chitinophagia</taxon>
        <taxon>Chitinophagales</taxon>
        <taxon>Chitinophagaceae</taxon>
        <taxon>Flavipsychrobacter</taxon>
    </lineage>
</organism>
<dbReference type="EMBL" id="PPSL01000003">
    <property type="protein sequence ID" value="PQJ10498.1"/>
    <property type="molecule type" value="Genomic_DNA"/>
</dbReference>
<dbReference type="InterPro" id="IPR005632">
    <property type="entry name" value="Chaperone_Skp"/>
</dbReference>
<reference evidence="1 2" key="1">
    <citation type="submission" date="2018-01" db="EMBL/GenBank/DDBJ databases">
        <title>A novel member of the phylum Bacteroidetes isolated from glacier ice.</title>
        <authorList>
            <person name="Liu Q."/>
            <person name="Xin Y.-H."/>
        </authorList>
    </citation>
    <scope>NUCLEOTIDE SEQUENCE [LARGE SCALE GENOMIC DNA]</scope>
    <source>
        <strain evidence="1 2">RB1R16</strain>
    </source>
</reference>
<dbReference type="RefSeq" id="WP_105039226.1">
    <property type="nucleotide sequence ID" value="NZ_PPSL01000003.1"/>
</dbReference>
<proteinExistence type="predicted"/>
<dbReference type="Gene3D" id="3.30.910.20">
    <property type="entry name" value="Skp domain"/>
    <property type="match status" value="1"/>
</dbReference>
<dbReference type="OrthoDB" id="677272at2"/>
<protein>
    <recommendedName>
        <fullName evidence="3">Molecular chaperone Skp</fullName>
    </recommendedName>
</protein>
<dbReference type="AlphaFoldDB" id="A0A2S7SUV5"/>
<accession>A0A2S7SUV5</accession>
<evidence type="ECO:0008006" key="3">
    <source>
        <dbReference type="Google" id="ProtNLM"/>
    </source>
</evidence>
<sequence length="164" mass="18938">MWRILIVSLITSVSITLSYSLYYSRDKKIAVVDAVKLFNEYNMKIEMEGKEKKILVLISKQMDSINNQLKIAKTINSETAIQQLSYSASEMKNDIEREYENSNKLINEQVWKRLNTSIEQFGKQKGVHLIIGANGMGTVLYNDSYYDLTSEAVKFVNREYEEGN</sequence>
<keyword evidence="2" id="KW-1185">Reference proteome</keyword>
<name>A0A2S7SUV5_9BACT</name>
<evidence type="ECO:0000313" key="1">
    <source>
        <dbReference type="EMBL" id="PQJ10498.1"/>
    </source>
</evidence>
<dbReference type="SUPFAM" id="SSF111384">
    <property type="entry name" value="OmpH-like"/>
    <property type="match status" value="1"/>
</dbReference>
<gene>
    <name evidence="1" type="ORF">CJD36_011010</name>
</gene>